<keyword evidence="5" id="KW-0067">ATP-binding</keyword>
<dbReference type="InterPro" id="IPR020830">
    <property type="entry name" value="GlycerAld_3-P_DH_AS"/>
</dbReference>
<keyword evidence="6" id="KW-0560">Oxidoreductase</keyword>
<sequence>MSTINVGINGFGRIGKCCFMQLFEDDNVSIKAININNLEIKDLEHYLNNDSIHGKKKYVVDIVTKNVVRINKKSIFIFKSKNAEEIDWKVNNVEYLLETTGAYLTTEKARQHNAKYICLSAPPKDLGVTPIYCYGVNDSNYYGEDVISNASCTTNCIAPFLKTLQKYNIVSTNFITIHSSTSSQSVVDNANFNKRTNRSIFNNIIPHTTGATSSLKYILPDLENKVVGTSVRIPTSNVSMIDVNVTFKNSITKEKILDDLEKLQNDVLIVNKEKLVSSDFIGTKHPTIVDYYSTFQIDDKSIKFTLWYDNEWSYAAQMIKMVKTMFYKNNQTSLTKISNIDCFDKIVAVRCDFNCPVDEDGIITDDYRITSALPTIHKILLDRPKKLILMTHYGRPYGYDSKYSTKIFLKTLKMYLNINNIYFLENGFSTTNDEILSNDSVLCLMENVRFHDYETKPKESEAIKFHIDIFCNEAFSASHREHYSITRINSDIHCYGYCFIKEIDTFNMILKNNGSVMTAIIGGSKVSDKMPMLEKLSTIVDYIFVAGNNLNSIEENKEFFNKISSNKAEIIYASDGFGNVNPRFVNNNYNDLQHKYFGNLFDTNLLGSNKIFDIGPQSMNTLASLINQSNIVFWNGSLGICEDPFYKNGSEMLIHLLNSCKAKVIIGGGDTAGFVNDYENNFHHISTGGGASIDYISNSTLPGLIYK</sequence>
<dbReference type="SUPFAM" id="SSF51735">
    <property type="entry name" value="NAD(P)-binding Rossmann-fold domains"/>
    <property type="match status" value="1"/>
</dbReference>
<proteinExistence type="predicted"/>
<dbReference type="SUPFAM" id="SSF53748">
    <property type="entry name" value="Phosphoglycerate kinase"/>
    <property type="match status" value="1"/>
</dbReference>
<dbReference type="InterPro" id="IPR015824">
    <property type="entry name" value="Phosphoglycerate_kinase_N"/>
</dbReference>
<dbReference type="Pfam" id="PF00162">
    <property type="entry name" value="PGK"/>
    <property type="match status" value="1"/>
</dbReference>
<dbReference type="SMART" id="SM00846">
    <property type="entry name" value="Gp_dh_N"/>
    <property type="match status" value="1"/>
</dbReference>
<dbReference type="Pfam" id="PF02800">
    <property type="entry name" value="Gp_dh_C"/>
    <property type="match status" value="1"/>
</dbReference>
<name>A0A6C0FB71_9ZZZZ</name>
<dbReference type="GO" id="GO:0004618">
    <property type="term" value="F:phosphoglycerate kinase activity"/>
    <property type="evidence" value="ECO:0007669"/>
    <property type="project" value="UniProtKB-EC"/>
</dbReference>
<dbReference type="PROSITE" id="PS00071">
    <property type="entry name" value="GAPDH"/>
    <property type="match status" value="1"/>
</dbReference>
<dbReference type="SUPFAM" id="SSF55347">
    <property type="entry name" value="Glyceraldehyde-3-phosphate dehydrogenase-like, C-terminal domain"/>
    <property type="match status" value="1"/>
</dbReference>
<evidence type="ECO:0000256" key="3">
    <source>
        <dbReference type="ARBA" id="ARBA00022741"/>
    </source>
</evidence>
<dbReference type="InterPro" id="IPR020831">
    <property type="entry name" value="GlycerAld/Erythrose_P_DH"/>
</dbReference>
<feature type="domain" description="Glyceraldehyde 3-phosphate dehydrogenase NAD(P) binding" evidence="7">
    <location>
        <begin position="4"/>
        <end position="152"/>
    </location>
</feature>
<evidence type="ECO:0000256" key="2">
    <source>
        <dbReference type="ARBA" id="ARBA00022679"/>
    </source>
</evidence>
<dbReference type="PRINTS" id="PR00477">
    <property type="entry name" value="PHGLYCKINASE"/>
</dbReference>
<dbReference type="EMBL" id="MN738821">
    <property type="protein sequence ID" value="QHT37863.1"/>
    <property type="molecule type" value="Genomic_DNA"/>
</dbReference>
<dbReference type="GO" id="GO:0006096">
    <property type="term" value="P:glycolytic process"/>
    <property type="evidence" value="ECO:0007669"/>
    <property type="project" value="InterPro"/>
</dbReference>
<protein>
    <recommendedName>
        <fullName evidence="1">phosphoglycerate kinase</fullName>
        <ecNumber evidence="1">2.7.2.3</ecNumber>
    </recommendedName>
</protein>
<evidence type="ECO:0000256" key="1">
    <source>
        <dbReference type="ARBA" id="ARBA00013061"/>
    </source>
</evidence>
<dbReference type="AlphaFoldDB" id="A0A6C0FB71"/>
<evidence type="ECO:0000256" key="5">
    <source>
        <dbReference type="ARBA" id="ARBA00022840"/>
    </source>
</evidence>
<keyword evidence="4" id="KW-0418">Kinase</keyword>
<keyword evidence="2" id="KW-0808">Transferase</keyword>
<accession>A0A6C0FB71</accession>
<dbReference type="Gene3D" id="3.40.50.1260">
    <property type="entry name" value="Phosphoglycerate kinase, N-terminal domain"/>
    <property type="match status" value="2"/>
</dbReference>
<dbReference type="GO" id="GO:0016620">
    <property type="term" value="F:oxidoreductase activity, acting on the aldehyde or oxo group of donors, NAD or NADP as acceptor"/>
    <property type="evidence" value="ECO:0007669"/>
    <property type="project" value="InterPro"/>
</dbReference>
<reference evidence="8" key="1">
    <citation type="journal article" date="2020" name="Nature">
        <title>Giant virus diversity and host interactions through global metagenomics.</title>
        <authorList>
            <person name="Schulz F."/>
            <person name="Roux S."/>
            <person name="Paez-Espino D."/>
            <person name="Jungbluth S."/>
            <person name="Walsh D.A."/>
            <person name="Denef V.J."/>
            <person name="McMahon K.D."/>
            <person name="Konstantinidis K.T."/>
            <person name="Eloe-Fadrosh E.A."/>
            <person name="Kyrpides N.C."/>
            <person name="Woyke T."/>
        </authorList>
    </citation>
    <scope>NUCLEOTIDE SEQUENCE</scope>
    <source>
        <strain evidence="8">GVMAG-S-ERX556049-19</strain>
    </source>
</reference>
<dbReference type="EC" id="2.7.2.3" evidence="1"/>
<organism evidence="8">
    <name type="scientific">viral metagenome</name>
    <dbReference type="NCBI Taxonomy" id="1070528"/>
    <lineage>
        <taxon>unclassified sequences</taxon>
        <taxon>metagenomes</taxon>
        <taxon>organismal metagenomes</taxon>
    </lineage>
</organism>
<evidence type="ECO:0000259" key="7">
    <source>
        <dbReference type="SMART" id="SM00846"/>
    </source>
</evidence>
<evidence type="ECO:0000256" key="6">
    <source>
        <dbReference type="ARBA" id="ARBA00023002"/>
    </source>
</evidence>
<dbReference type="GO" id="GO:0005524">
    <property type="term" value="F:ATP binding"/>
    <property type="evidence" value="ECO:0007669"/>
    <property type="project" value="UniProtKB-KW"/>
</dbReference>
<dbReference type="Gene3D" id="3.30.360.10">
    <property type="entry name" value="Dihydrodipicolinate Reductase, domain 2"/>
    <property type="match status" value="1"/>
</dbReference>
<evidence type="ECO:0000313" key="8">
    <source>
        <dbReference type="EMBL" id="QHT37863.1"/>
    </source>
</evidence>
<dbReference type="InterPro" id="IPR001576">
    <property type="entry name" value="Phosphoglycerate_kinase"/>
</dbReference>
<dbReference type="InterPro" id="IPR020829">
    <property type="entry name" value="GlycerAld_3-P_DH_cat"/>
</dbReference>
<keyword evidence="3" id="KW-0547">Nucleotide-binding</keyword>
<dbReference type="InterPro" id="IPR020828">
    <property type="entry name" value="GlycerAld_3-P_DH_NAD(P)-bd"/>
</dbReference>
<dbReference type="InterPro" id="IPR036043">
    <property type="entry name" value="Phosphoglycerate_kinase_sf"/>
</dbReference>
<dbReference type="GO" id="GO:0051287">
    <property type="term" value="F:NAD binding"/>
    <property type="evidence" value="ECO:0007669"/>
    <property type="project" value="InterPro"/>
</dbReference>
<dbReference type="InterPro" id="IPR036291">
    <property type="entry name" value="NAD(P)-bd_dom_sf"/>
</dbReference>
<evidence type="ECO:0000256" key="4">
    <source>
        <dbReference type="ARBA" id="ARBA00022777"/>
    </source>
</evidence>
<dbReference type="Pfam" id="PF00044">
    <property type="entry name" value="Gp_dh_N"/>
    <property type="match status" value="1"/>
</dbReference>
<dbReference type="Gene3D" id="3.40.50.720">
    <property type="entry name" value="NAD(P)-binding Rossmann-like Domain"/>
    <property type="match status" value="1"/>
</dbReference>
<dbReference type="PANTHER" id="PTHR43148">
    <property type="entry name" value="GLYCERALDEHYDE-3-PHOSPHATE DEHYDROGENASE 2"/>
    <property type="match status" value="1"/>
</dbReference>